<dbReference type="RefSeq" id="WP_179789366.1">
    <property type="nucleotide sequence ID" value="NZ_BAAARR010000001.1"/>
</dbReference>
<gene>
    <name evidence="5" type="ORF">F4554_004506</name>
</gene>
<dbReference type="PANTHER" id="PTHR37042:SF4">
    <property type="entry name" value="OUTER MEMBRANE PROTEIN RV1973"/>
    <property type="match status" value="1"/>
</dbReference>
<name>A0A852ZJ01_9ACTN</name>
<feature type="transmembrane region" description="Helical" evidence="4">
    <location>
        <begin position="50"/>
        <end position="69"/>
    </location>
</feature>
<keyword evidence="6" id="KW-1185">Reference proteome</keyword>
<evidence type="ECO:0000313" key="5">
    <source>
        <dbReference type="EMBL" id="NYH91868.1"/>
    </source>
</evidence>
<proteinExistence type="predicted"/>
<sequence length="202" mass="21271">MSATDTNAGETHPADPNATGPNATGPNAAVPNAADPNGTTAKPRRRTWPVAVLAGAVAVVLAATAVLGYRVKAAGEVESARTGASSAARTAARVVLGYDYRHLDADFGRSRALLTGDFRDKYTQTATTLVRPTAAQTHAVVVAEVRSVSVVSATPDQVVMLLFVNQTTTSNRTAEPRTDLNRVRMTMRRVGDRWLVSGMKGL</sequence>
<organism evidence="5 6">
    <name type="scientific">Actinopolymorpha rutila</name>
    <dbReference type="NCBI Taxonomy" id="446787"/>
    <lineage>
        <taxon>Bacteria</taxon>
        <taxon>Bacillati</taxon>
        <taxon>Actinomycetota</taxon>
        <taxon>Actinomycetes</taxon>
        <taxon>Propionibacteriales</taxon>
        <taxon>Actinopolymorphaceae</taxon>
        <taxon>Actinopolymorpha</taxon>
    </lineage>
</organism>
<dbReference type="AlphaFoldDB" id="A0A852ZJ01"/>
<evidence type="ECO:0000313" key="6">
    <source>
        <dbReference type="Proteomes" id="UP000579605"/>
    </source>
</evidence>
<reference evidence="5 6" key="1">
    <citation type="submission" date="2020-07" db="EMBL/GenBank/DDBJ databases">
        <title>Sequencing the genomes of 1000 actinobacteria strains.</title>
        <authorList>
            <person name="Klenk H.-P."/>
        </authorList>
    </citation>
    <scope>NUCLEOTIDE SEQUENCE [LARGE SCALE GENOMIC DNA]</scope>
    <source>
        <strain evidence="5 6">DSM 18448</strain>
    </source>
</reference>
<protein>
    <submittedName>
        <fullName evidence="5">Mce-associated membrane protein</fullName>
    </submittedName>
</protein>
<feature type="compositionally biased region" description="Low complexity" evidence="3">
    <location>
        <begin position="26"/>
        <end position="37"/>
    </location>
</feature>
<keyword evidence="4" id="KW-1133">Transmembrane helix</keyword>
<feature type="region of interest" description="Disordered" evidence="3">
    <location>
        <begin position="1"/>
        <end position="43"/>
    </location>
</feature>
<dbReference type="EMBL" id="JACBZH010000001">
    <property type="protein sequence ID" value="NYH91868.1"/>
    <property type="molecule type" value="Genomic_DNA"/>
</dbReference>
<comment type="caution">
    <text evidence="5">The sequence shown here is derived from an EMBL/GenBank/DDBJ whole genome shotgun (WGS) entry which is preliminary data.</text>
</comment>
<dbReference type="Proteomes" id="UP000579605">
    <property type="component" value="Unassembled WGS sequence"/>
</dbReference>
<evidence type="ECO:0000256" key="4">
    <source>
        <dbReference type="SAM" id="Phobius"/>
    </source>
</evidence>
<keyword evidence="2 4" id="KW-0472">Membrane</keyword>
<comment type="subcellular location">
    <subcellularLocation>
        <location evidence="1">Membrane</location>
    </subcellularLocation>
</comment>
<evidence type="ECO:0000256" key="1">
    <source>
        <dbReference type="ARBA" id="ARBA00004370"/>
    </source>
</evidence>
<dbReference type="PANTHER" id="PTHR37042">
    <property type="entry name" value="OUTER MEMBRANE PROTEIN RV1973"/>
    <property type="match status" value="1"/>
</dbReference>
<evidence type="ECO:0000256" key="2">
    <source>
        <dbReference type="ARBA" id="ARBA00023136"/>
    </source>
</evidence>
<accession>A0A852ZJ01</accession>
<keyword evidence="4" id="KW-0812">Transmembrane</keyword>
<dbReference type="GO" id="GO:0016020">
    <property type="term" value="C:membrane"/>
    <property type="evidence" value="ECO:0007669"/>
    <property type="project" value="UniProtKB-SubCell"/>
</dbReference>
<evidence type="ECO:0000256" key="3">
    <source>
        <dbReference type="SAM" id="MobiDB-lite"/>
    </source>
</evidence>